<proteinExistence type="predicted"/>
<comment type="caution">
    <text evidence="1">The sequence shown here is derived from an EMBL/GenBank/DDBJ whole genome shotgun (WGS) entry which is preliminary data.</text>
</comment>
<organism evidence="1">
    <name type="scientific">Daucus carota subsp. sativus</name>
    <name type="common">Carrot</name>
    <dbReference type="NCBI Taxonomy" id="79200"/>
    <lineage>
        <taxon>Eukaryota</taxon>
        <taxon>Viridiplantae</taxon>
        <taxon>Streptophyta</taxon>
        <taxon>Embryophyta</taxon>
        <taxon>Tracheophyta</taxon>
        <taxon>Spermatophyta</taxon>
        <taxon>Magnoliopsida</taxon>
        <taxon>eudicotyledons</taxon>
        <taxon>Gunneridae</taxon>
        <taxon>Pentapetalae</taxon>
        <taxon>asterids</taxon>
        <taxon>campanulids</taxon>
        <taxon>Apiales</taxon>
        <taxon>Apiaceae</taxon>
        <taxon>Apioideae</taxon>
        <taxon>Scandiceae</taxon>
        <taxon>Daucinae</taxon>
        <taxon>Daucus</taxon>
        <taxon>Daucus sect. Daucus</taxon>
    </lineage>
</organism>
<accession>A0A161ZL61</accession>
<sequence length="139" mass="15355">MSRCSLPKFIVRDGPHDALPDCAPSDTCVRPTSFRTPSLTKYFSYGAPTLFWSQISSGSPQCRSTSDFLDLFPAEAWIPEAVFVLLYWMFASSMHFLLQVSPRQVQGSFGACFSVLGRSLVLGPPSNLYSILTSCFLVP</sequence>
<reference evidence="1" key="1">
    <citation type="journal article" date="2016" name="Nat. Genet.">
        <title>A high-quality carrot genome assembly provides new insights into carotenoid accumulation and asterid genome evolution.</title>
        <authorList>
            <person name="Iorizzo M."/>
            <person name="Ellison S."/>
            <person name="Senalik D."/>
            <person name="Zeng P."/>
            <person name="Satapoomin P."/>
            <person name="Huang J."/>
            <person name="Bowman M."/>
            <person name="Iovene M."/>
            <person name="Sanseverino W."/>
            <person name="Cavagnaro P."/>
            <person name="Yildiz M."/>
            <person name="Macko-Podgorni A."/>
            <person name="Moranska E."/>
            <person name="Grzebelus E."/>
            <person name="Grzebelus D."/>
            <person name="Ashrafi H."/>
            <person name="Zheng Z."/>
            <person name="Cheng S."/>
            <person name="Spooner D."/>
            <person name="Van Deynze A."/>
            <person name="Simon P."/>
        </authorList>
    </citation>
    <scope>NUCLEOTIDE SEQUENCE [LARGE SCALE GENOMIC DNA]</scope>
    <source>
        <tissue evidence="1">Leaf</tissue>
    </source>
</reference>
<dbReference type="EMBL" id="LNRQ01000007">
    <property type="protein sequence ID" value="KZM86800.1"/>
    <property type="molecule type" value="Genomic_DNA"/>
</dbReference>
<gene>
    <name evidence="1" type="ORF">DCAR_023934</name>
</gene>
<dbReference type="AlphaFoldDB" id="A0A161ZL61"/>
<protein>
    <submittedName>
        <fullName evidence="1">Uncharacterized protein</fullName>
    </submittedName>
</protein>
<evidence type="ECO:0000313" key="1">
    <source>
        <dbReference type="EMBL" id="KZM86800.1"/>
    </source>
</evidence>
<dbReference type="Gramene" id="KZM86800">
    <property type="protein sequence ID" value="KZM86800"/>
    <property type="gene ID" value="DCAR_023934"/>
</dbReference>
<name>A0A161ZL61_DAUCS</name>